<dbReference type="AlphaFoldDB" id="A0A4U6CS46"/>
<comment type="caution">
    <text evidence="2">The sequence shown here is derived from an EMBL/GenBank/DDBJ whole genome shotgun (WGS) entry which is preliminary data.</text>
</comment>
<sequence>MDFFLSLNPDCEIHSFEPNKRLYENLKARFHSKKNVKIYNLEISDASGERIFHENRLDMISSFEQINFNSKYVDKKAFILGLRLPKLILRSYPVEVISLSSFITQIKLTRDIDIIKIDTEGHEYYCLSGLFSECLSIKINHIQPEQHFNDQYQNSIGFKHVHVHRILKSNGFYLQKKITNCYGDFNEFIYSSL</sequence>
<dbReference type="PANTHER" id="PTHR36973:SF4">
    <property type="entry name" value="NODULATION PROTEIN"/>
    <property type="match status" value="1"/>
</dbReference>
<reference evidence="2 3" key="1">
    <citation type="submission" date="2019-05" db="EMBL/GenBank/DDBJ databases">
        <title>Dyadobacter AR-3-8 sp. nov., isolated from arctic soil.</title>
        <authorList>
            <person name="Chaudhary D.K."/>
        </authorList>
    </citation>
    <scope>NUCLEOTIDE SEQUENCE [LARGE SCALE GENOMIC DNA]</scope>
    <source>
        <strain evidence="2 3">AR-3-8</strain>
    </source>
</reference>
<dbReference type="InterPro" id="IPR029063">
    <property type="entry name" value="SAM-dependent_MTases_sf"/>
</dbReference>
<dbReference type="GO" id="GO:0008171">
    <property type="term" value="F:O-methyltransferase activity"/>
    <property type="evidence" value="ECO:0007669"/>
    <property type="project" value="TreeGrafter"/>
</dbReference>
<gene>
    <name evidence="2" type="ORF">FDK13_30585</name>
</gene>
<proteinExistence type="predicted"/>
<dbReference type="Gene3D" id="3.40.50.150">
    <property type="entry name" value="Vaccinia Virus protein VP39"/>
    <property type="match status" value="1"/>
</dbReference>
<keyword evidence="2" id="KW-0808">Transferase</keyword>
<dbReference type="Pfam" id="PF05050">
    <property type="entry name" value="Methyltransf_21"/>
    <property type="match status" value="1"/>
</dbReference>
<evidence type="ECO:0000313" key="2">
    <source>
        <dbReference type="EMBL" id="TKT87410.1"/>
    </source>
</evidence>
<dbReference type="NCBIfam" id="TIGR01444">
    <property type="entry name" value="fkbM_fam"/>
    <property type="match status" value="1"/>
</dbReference>
<name>A0A4U6CS46_9BACT</name>
<dbReference type="EMBL" id="SZVO01000020">
    <property type="protein sequence ID" value="TKT87410.1"/>
    <property type="molecule type" value="Genomic_DNA"/>
</dbReference>
<dbReference type="GO" id="GO:0032259">
    <property type="term" value="P:methylation"/>
    <property type="evidence" value="ECO:0007669"/>
    <property type="project" value="UniProtKB-KW"/>
</dbReference>
<accession>A0A4U6CS46</accession>
<dbReference type="OrthoDB" id="9812600at2"/>
<organism evidence="2 3">
    <name type="scientific">Dyadobacter frigoris</name>
    <dbReference type="NCBI Taxonomy" id="2576211"/>
    <lineage>
        <taxon>Bacteria</taxon>
        <taxon>Pseudomonadati</taxon>
        <taxon>Bacteroidota</taxon>
        <taxon>Cytophagia</taxon>
        <taxon>Cytophagales</taxon>
        <taxon>Spirosomataceae</taxon>
        <taxon>Dyadobacter</taxon>
    </lineage>
</organism>
<dbReference type="SUPFAM" id="SSF53335">
    <property type="entry name" value="S-adenosyl-L-methionine-dependent methyltransferases"/>
    <property type="match status" value="1"/>
</dbReference>
<dbReference type="PANTHER" id="PTHR36973">
    <property type="entry name" value="SLL1456 PROTEIN-RELATED"/>
    <property type="match status" value="1"/>
</dbReference>
<dbReference type="InterPro" id="IPR053188">
    <property type="entry name" value="FkbM_Methyltransferase"/>
</dbReference>
<keyword evidence="3" id="KW-1185">Reference proteome</keyword>
<feature type="domain" description="Methyltransferase FkbM" evidence="1">
    <location>
        <begin position="7"/>
        <end position="172"/>
    </location>
</feature>
<evidence type="ECO:0000313" key="3">
    <source>
        <dbReference type="Proteomes" id="UP000304900"/>
    </source>
</evidence>
<dbReference type="Proteomes" id="UP000304900">
    <property type="component" value="Unassembled WGS sequence"/>
</dbReference>
<protein>
    <submittedName>
        <fullName evidence="2">FkbM family methyltransferase</fullName>
    </submittedName>
</protein>
<dbReference type="InterPro" id="IPR006342">
    <property type="entry name" value="FkbM_mtfrase"/>
</dbReference>
<evidence type="ECO:0000259" key="1">
    <source>
        <dbReference type="Pfam" id="PF05050"/>
    </source>
</evidence>
<keyword evidence="2" id="KW-0489">Methyltransferase</keyword>